<organism evidence="2 3">
    <name type="scientific">Leifsonia aquatica</name>
    <name type="common">Corynebacterium aquaticum</name>
    <dbReference type="NCBI Taxonomy" id="144185"/>
    <lineage>
        <taxon>Bacteria</taxon>
        <taxon>Bacillati</taxon>
        <taxon>Actinomycetota</taxon>
        <taxon>Actinomycetes</taxon>
        <taxon>Micrococcales</taxon>
        <taxon>Microbacteriaceae</taxon>
        <taxon>Leifsonia</taxon>
    </lineage>
</organism>
<evidence type="ECO:0000313" key="3">
    <source>
        <dbReference type="Proteomes" id="UP000538196"/>
    </source>
</evidence>
<evidence type="ECO:0000259" key="1">
    <source>
        <dbReference type="Pfam" id="PF07179"/>
    </source>
</evidence>
<dbReference type="Proteomes" id="UP000538196">
    <property type="component" value="Unassembled WGS sequence"/>
</dbReference>
<accession>A0A7W4UVP3</accession>
<dbReference type="AlphaFoldDB" id="A0A7W4UVP3"/>
<sequence length="123" mass="12550">MTESTLERAMVRADAGEARPSEIIDILIDENSVVAVPMLGKGAEAYPLSLTGPRGSFVPVFSSVERMAQFPPAAGVATAASVPTRGMISTLADGVGLLVNPGSAAGFELPADAVARLRARLAG</sequence>
<name>A0A7W4UVP3_LEIAQ</name>
<evidence type="ECO:0000313" key="2">
    <source>
        <dbReference type="EMBL" id="MBB2967078.1"/>
    </source>
</evidence>
<reference evidence="2 3" key="1">
    <citation type="submission" date="2020-08" db="EMBL/GenBank/DDBJ databases">
        <title>Sequencing the genomes of 1000 actinobacteria strains.</title>
        <authorList>
            <person name="Klenk H.-P."/>
        </authorList>
    </citation>
    <scope>NUCLEOTIDE SEQUENCE [LARGE SCALE GENOMIC DNA]</scope>
    <source>
        <strain evidence="2 3">DSM 20146</strain>
    </source>
</reference>
<dbReference type="EMBL" id="JACHVP010000001">
    <property type="protein sequence ID" value="MBB2967078.1"/>
    <property type="molecule type" value="Genomic_DNA"/>
</dbReference>
<keyword evidence="3" id="KW-1185">Reference proteome</keyword>
<gene>
    <name evidence="2" type="ORF">FHX33_001810</name>
</gene>
<dbReference type="RefSeq" id="WP_039923153.1">
    <property type="nucleotide sequence ID" value="NZ_JACHVP010000001.1"/>
</dbReference>
<dbReference type="Pfam" id="PF07179">
    <property type="entry name" value="SseB"/>
    <property type="match status" value="1"/>
</dbReference>
<proteinExistence type="predicted"/>
<dbReference type="InterPro" id="IPR009839">
    <property type="entry name" value="SseB_N"/>
</dbReference>
<comment type="caution">
    <text evidence="2">The sequence shown here is derived from an EMBL/GenBank/DDBJ whole genome shotgun (WGS) entry which is preliminary data.</text>
</comment>
<protein>
    <recommendedName>
        <fullName evidence="1">SseB protein N-terminal domain-containing protein</fullName>
    </recommendedName>
</protein>
<feature type="domain" description="SseB protein N-terminal" evidence="1">
    <location>
        <begin position="6"/>
        <end position="115"/>
    </location>
</feature>